<feature type="signal peptide" evidence="1">
    <location>
        <begin position="1"/>
        <end position="24"/>
    </location>
</feature>
<keyword evidence="1" id="KW-0732">Signal</keyword>
<evidence type="ECO:0000313" key="2">
    <source>
        <dbReference type="EMBL" id="CAH1247142.1"/>
    </source>
</evidence>
<proteinExistence type="predicted"/>
<gene>
    <name evidence="2" type="primary">Hypp7837</name>
    <name evidence="2" type="ORF">BLAG_LOCUS8914</name>
</gene>
<sequence length="70" mass="7442">MGVNLKLLLLLVIAVAIVSDEADAQGRFGRLAEDQGLRADGNNAGRLPRDLGGVAPFNIAEEDPQFPLSR</sequence>
<evidence type="ECO:0000256" key="1">
    <source>
        <dbReference type="SAM" id="SignalP"/>
    </source>
</evidence>
<keyword evidence="3" id="KW-1185">Reference proteome</keyword>
<dbReference type="AlphaFoldDB" id="A0A8J9Z3U6"/>
<protein>
    <submittedName>
        <fullName evidence="2">Hypp7837 protein</fullName>
    </submittedName>
</protein>
<dbReference type="EMBL" id="OV696700">
    <property type="protein sequence ID" value="CAH1247142.1"/>
    <property type="molecule type" value="Genomic_DNA"/>
</dbReference>
<feature type="chain" id="PRO_5035456942" evidence="1">
    <location>
        <begin position="25"/>
        <end position="70"/>
    </location>
</feature>
<accession>A0A8J9Z3U6</accession>
<dbReference type="Proteomes" id="UP000838412">
    <property type="component" value="Chromosome 15"/>
</dbReference>
<evidence type="ECO:0000313" key="3">
    <source>
        <dbReference type="Proteomes" id="UP000838412"/>
    </source>
</evidence>
<name>A0A8J9Z3U6_BRALA</name>
<organism evidence="2 3">
    <name type="scientific">Branchiostoma lanceolatum</name>
    <name type="common">Common lancelet</name>
    <name type="synonym">Amphioxus lanceolatum</name>
    <dbReference type="NCBI Taxonomy" id="7740"/>
    <lineage>
        <taxon>Eukaryota</taxon>
        <taxon>Metazoa</taxon>
        <taxon>Chordata</taxon>
        <taxon>Cephalochordata</taxon>
        <taxon>Leptocardii</taxon>
        <taxon>Amphioxiformes</taxon>
        <taxon>Branchiostomatidae</taxon>
        <taxon>Branchiostoma</taxon>
    </lineage>
</organism>
<reference evidence="2" key="1">
    <citation type="submission" date="2022-01" db="EMBL/GenBank/DDBJ databases">
        <authorList>
            <person name="Braso-Vives M."/>
        </authorList>
    </citation>
    <scope>NUCLEOTIDE SEQUENCE</scope>
</reference>